<dbReference type="InterPro" id="IPR018357">
    <property type="entry name" value="Hexapep_transf_CS"/>
</dbReference>
<dbReference type="PANTHER" id="PTHR23416:SF78">
    <property type="entry name" value="LIPOPOLYSACCHARIDE BIOSYNTHESIS O-ACETYL TRANSFERASE WBBJ-RELATED"/>
    <property type="match status" value="1"/>
</dbReference>
<dbReference type="SUPFAM" id="SSF51161">
    <property type="entry name" value="Trimeric LpxA-like enzymes"/>
    <property type="match status" value="1"/>
</dbReference>
<accession>A0A1U7N5M5</accession>
<reference evidence="3 4" key="1">
    <citation type="submission" date="2016-10" db="EMBL/GenBank/DDBJ databases">
        <title>Comparative genomics uncovers the prolific and rare metabolic potential of the cyanobacterial genus Moorea.</title>
        <authorList>
            <person name="Leao T."/>
            <person name="Castelao G."/>
            <person name="Korobeynikov A."/>
            <person name="Monroe E.A."/>
            <person name="Podell S."/>
            <person name="Glukhov E."/>
            <person name="Allen E."/>
            <person name="Gerwick W.H."/>
            <person name="Gerwick L."/>
        </authorList>
    </citation>
    <scope>NUCLEOTIDE SEQUENCE [LARGE SCALE GENOMIC DNA]</scope>
    <source>
        <strain evidence="3 4">PNG5-198</strain>
    </source>
</reference>
<keyword evidence="2" id="KW-0677">Repeat</keyword>
<dbReference type="GO" id="GO:0031470">
    <property type="term" value="C:carboxysome"/>
    <property type="evidence" value="ECO:0007669"/>
    <property type="project" value="UniProtKB-ARBA"/>
</dbReference>
<dbReference type="RefSeq" id="WP_075902186.1">
    <property type="nucleotide sequence ID" value="NZ_MKZS01000001.1"/>
</dbReference>
<comment type="caution">
    <text evidence="3">The sequence shown here is derived from an EMBL/GenBank/DDBJ whole genome shotgun (WGS) entry which is preliminary data.</text>
</comment>
<dbReference type="Proteomes" id="UP000186657">
    <property type="component" value="Unassembled WGS sequence"/>
</dbReference>
<dbReference type="Gene3D" id="2.160.10.10">
    <property type="entry name" value="Hexapeptide repeat proteins"/>
    <property type="match status" value="1"/>
</dbReference>
<name>A0A1U7N5M5_9CYAN</name>
<sequence length="194" mass="21639">MSLTRLSRLVQGLKSRWRNFYYRRLGVKFHGYIWMREIEIPRNYQDIEIETSCAFDRGVTLLCSGESLSHPKIHIGPETYINRNTFLDATFSLSIGKHCAIGPNCYITDHDHGSNPNLPPLKQPMISEATKIGDRVWLGANVTVLKGVTIGNDTIVGAGSVVTKDLPANVVAVGVPAKVIKQRNKPYQEFSLAE</sequence>
<dbReference type="InterPro" id="IPR001451">
    <property type="entry name" value="Hexapep"/>
</dbReference>
<gene>
    <name evidence="3" type="ORF">BJP37_21655</name>
</gene>
<dbReference type="PROSITE" id="PS00101">
    <property type="entry name" value="HEXAPEP_TRANSFERASES"/>
    <property type="match status" value="1"/>
</dbReference>
<dbReference type="AlphaFoldDB" id="A0A1U7N5M5"/>
<dbReference type="PANTHER" id="PTHR23416">
    <property type="entry name" value="SIALIC ACID SYNTHASE-RELATED"/>
    <property type="match status" value="1"/>
</dbReference>
<dbReference type="InterPro" id="IPR011004">
    <property type="entry name" value="Trimer_LpxA-like_sf"/>
</dbReference>
<dbReference type="Pfam" id="PF14602">
    <property type="entry name" value="Hexapep_2"/>
    <property type="match status" value="1"/>
</dbReference>
<dbReference type="GO" id="GO:0016746">
    <property type="term" value="F:acyltransferase activity"/>
    <property type="evidence" value="ECO:0007669"/>
    <property type="project" value="UniProtKB-KW"/>
</dbReference>
<protein>
    <submittedName>
        <fullName evidence="3">Acyltransferase</fullName>
    </submittedName>
</protein>
<dbReference type="EMBL" id="MKZS01000001">
    <property type="protein sequence ID" value="OLT61235.1"/>
    <property type="molecule type" value="Genomic_DNA"/>
</dbReference>
<dbReference type="Pfam" id="PF00132">
    <property type="entry name" value="Hexapep"/>
    <property type="match status" value="1"/>
</dbReference>
<evidence type="ECO:0000313" key="3">
    <source>
        <dbReference type="EMBL" id="OLT61235.1"/>
    </source>
</evidence>
<dbReference type="GO" id="GO:0043886">
    <property type="term" value="F:structural constituent of carboxysome shell"/>
    <property type="evidence" value="ECO:0007669"/>
    <property type="project" value="UniProtKB-ARBA"/>
</dbReference>
<keyword evidence="1 3" id="KW-0808">Transferase</keyword>
<evidence type="ECO:0000256" key="2">
    <source>
        <dbReference type="ARBA" id="ARBA00022737"/>
    </source>
</evidence>
<organism evidence="3 4">
    <name type="scientific">Moorena bouillonii PNG</name>
    <dbReference type="NCBI Taxonomy" id="568701"/>
    <lineage>
        <taxon>Bacteria</taxon>
        <taxon>Bacillati</taxon>
        <taxon>Cyanobacteriota</taxon>
        <taxon>Cyanophyceae</taxon>
        <taxon>Coleofasciculales</taxon>
        <taxon>Coleofasciculaceae</taxon>
        <taxon>Moorena</taxon>
    </lineage>
</organism>
<dbReference type="InterPro" id="IPR051159">
    <property type="entry name" value="Hexapeptide_acetyltransf"/>
</dbReference>
<dbReference type="CDD" id="cd04647">
    <property type="entry name" value="LbH_MAT_like"/>
    <property type="match status" value="1"/>
</dbReference>
<keyword evidence="4" id="KW-1185">Reference proteome</keyword>
<proteinExistence type="predicted"/>
<keyword evidence="3" id="KW-0012">Acyltransferase</keyword>
<evidence type="ECO:0000313" key="4">
    <source>
        <dbReference type="Proteomes" id="UP000186657"/>
    </source>
</evidence>
<evidence type="ECO:0000256" key="1">
    <source>
        <dbReference type="ARBA" id="ARBA00022679"/>
    </source>
</evidence>